<gene>
    <name evidence="1" type="ORF">EB796_009197</name>
</gene>
<evidence type="ECO:0000313" key="2">
    <source>
        <dbReference type="Proteomes" id="UP000593567"/>
    </source>
</evidence>
<sequence length="79" mass="9240">MELYHLPLPVTTCYIPVTTCHYLSLSATICHYLSLSSEQQRVYSVIHIPDSRTICKQQCIVDKKFSRVFTRMIHLVPRE</sequence>
<proteinExistence type="predicted"/>
<reference evidence="1" key="1">
    <citation type="submission" date="2020-06" db="EMBL/GenBank/DDBJ databases">
        <title>Draft genome of Bugula neritina, a colonial animal packing powerful symbionts and potential medicines.</title>
        <authorList>
            <person name="Rayko M."/>
        </authorList>
    </citation>
    <scope>NUCLEOTIDE SEQUENCE [LARGE SCALE GENOMIC DNA]</scope>
    <source>
        <strain evidence="1">Kwan_BN1</strain>
    </source>
</reference>
<organism evidence="1 2">
    <name type="scientific">Bugula neritina</name>
    <name type="common">Brown bryozoan</name>
    <name type="synonym">Sertularia neritina</name>
    <dbReference type="NCBI Taxonomy" id="10212"/>
    <lineage>
        <taxon>Eukaryota</taxon>
        <taxon>Metazoa</taxon>
        <taxon>Spiralia</taxon>
        <taxon>Lophotrochozoa</taxon>
        <taxon>Bryozoa</taxon>
        <taxon>Gymnolaemata</taxon>
        <taxon>Cheilostomatida</taxon>
        <taxon>Flustrina</taxon>
        <taxon>Buguloidea</taxon>
        <taxon>Bugulidae</taxon>
        <taxon>Bugula</taxon>
    </lineage>
</organism>
<protein>
    <submittedName>
        <fullName evidence="1">Uncharacterized protein</fullName>
    </submittedName>
</protein>
<keyword evidence="2" id="KW-1185">Reference proteome</keyword>
<comment type="caution">
    <text evidence="1">The sequence shown here is derived from an EMBL/GenBank/DDBJ whole genome shotgun (WGS) entry which is preliminary data.</text>
</comment>
<dbReference type="EMBL" id="VXIV02001497">
    <property type="protein sequence ID" value="KAF6032596.1"/>
    <property type="molecule type" value="Genomic_DNA"/>
</dbReference>
<dbReference type="AlphaFoldDB" id="A0A7J7K4T8"/>
<evidence type="ECO:0000313" key="1">
    <source>
        <dbReference type="EMBL" id="KAF6032596.1"/>
    </source>
</evidence>
<dbReference type="Proteomes" id="UP000593567">
    <property type="component" value="Unassembled WGS sequence"/>
</dbReference>
<accession>A0A7J7K4T8</accession>
<name>A0A7J7K4T8_BUGNE</name>